<dbReference type="RefSeq" id="WP_264248255.1">
    <property type="nucleotide sequence ID" value="NZ_CP107567.1"/>
</dbReference>
<dbReference type="Gene3D" id="2.130.10.10">
    <property type="entry name" value="YVTN repeat-like/Quinoprotein amine dehydrogenase"/>
    <property type="match status" value="1"/>
</dbReference>
<evidence type="ECO:0000313" key="1">
    <source>
        <dbReference type="EMBL" id="UYQ65242.1"/>
    </source>
</evidence>
<evidence type="ECO:0008006" key="3">
    <source>
        <dbReference type="Google" id="ProtNLM"/>
    </source>
</evidence>
<organism evidence="1 2">
    <name type="scientific">Streptomyces peucetius</name>
    <dbReference type="NCBI Taxonomy" id="1950"/>
    <lineage>
        <taxon>Bacteria</taxon>
        <taxon>Bacillati</taxon>
        <taxon>Actinomycetota</taxon>
        <taxon>Actinomycetes</taxon>
        <taxon>Kitasatosporales</taxon>
        <taxon>Streptomycetaceae</taxon>
        <taxon>Streptomyces</taxon>
    </lineage>
</organism>
<name>A0ABY6IH43_STRPE</name>
<gene>
    <name evidence="1" type="ORF">OGH68_29775</name>
</gene>
<proteinExistence type="predicted"/>
<evidence type="ECO:0000313" key="2">
    <source>
        <dbReference type="Proteomes" id="UP001163878"/>
    </source>
</evidence>
<keyword evidence="2" id="KW-1185">Reference proteome</keyword>
<protein>
    <recommendedName>
        <fullName evidence="3">WD40 repeat domain-containing protein</fullName>
    </recommendedName>
</protein>
<dbReference type="Proteomes" id="UP001163878">
    <property type="component" value="Chromosome"/>
</dbReference>
<reference evidence="1" key="1">
    <citation type="submission" date="2022-10" db="EMBL/GenBank/DDBJ databases">
        <title>Cytochrome P450 Catalyzes Benzene Ring Formation in the Biosynthesis of Trialkyl-Substituted Aromatic Polyketides.</title>
        <authorList>
            <person name="Zhao E."/>
            <person name="Ge H."/>
        </authorList>
    </citation>
    <scope>NUCLEOTIDE SEQUENCE</scope>
    <source>
        <strain evidence="1">NA0869</strain>
    </source>
</reference>
<dbReference type="SUPFAM" id="SSF63829">
    <property type="entry name" value="Calcium-dependent phosphotriesterase"/>
    <property type="match status" value="1"/>
</dbReference>
<sequence>MANQLGVVAGTPAGLLAALLSGAPRTVRLAPAGQDPAEIAELASLLRGFGHLRVVVEPPADEPEHGQPPDLADPDAVCAADPLLVTAAYEASPDAHGGLRAAWLRAGQSLIRDQGPARRALVLMASLPPDAEPRVRGALARLSGRTPWALEWSRPCQVAALTVAAGALVVADPAGGVRTLDEEVPRTSTPFRTRAVAALDEETWLLLDERGRLHRHGGTETPLTKAVAATLESHPGTALAAAADTVLVGDRMGSVHAFGLDGLHQAALHSGRVTALSAVADGACLTVHSGGGDGAVHIWSPGAGGHRPPVTERPYPVVALHAGRTPAGPALAVAWADGLVRLHLPGVRRALPFRPGPAVRAVAVTPDGTLCVGTEDTLVGLRPRQGGGH</sequence>
<dbReference type="EMBL" id="CP107567">
    <property type="protein sequence ID" value="UYQ65242.1"/>
    <property type="molecule type" value="Genomic_DNA"/>
</dbReference>
<dbReference type="InterPro" id="IPR015943">
    <property type="entry name" value="WD40/YVTN_repeat-like_dom_sf"/>
</dbReference>
<accession>A0ABY6IH43</accession>